<evidence type="ECO:0000313" key="3">
    <source>
        <dbReference type="Proteomes" id="UP000245609"/>
    </source>
</evidence>
<gene>
    <name evidence="2" type="ORF">BB560_006730</name>
</gene>
<dbReference type="AlphaFoldDB" id="A0A2T9Y231"/>
<name>A0A2T9Y231_9FUNG</name>
<keyword evidence="3" id="KW-1185">Reference proteome</keyword>
<sequence length="901" mass="102263">MKDNVKLTPPAHWDVSSANFLLKITSISTVPVDNTSFWLKDASNFAIPAAESKEQSLETVKFLKNLASQLSLNGSITQNLQSSFFHCLIQMRYLKILDFSLEPKTELCGLFVATSILLKAIFDVGSFKQLDHLFKDKEIHKNSISIISEKYNSFEDPQIYAHSVQQLTENTQDLFTQFIEYTVLCLCKIDPSKSYNSQFFVHNSILLLIDLLKSQIYNSEQHIDLGLSNNYFLAIFFKKIAFSRSFNCSSTLADLLISSLLLMISTPKQFVASYGTYFYSAYISWVHGQNLNLGFDADSLRSKAFFLLSLLITQPHFLQKHSDWKFGKENESLPSFSVNSFFSSITSVESQKSSLSNQYPSFSLLFDTLISDFSSDDNIFLFSFLVLYNVNFREFCIARSDSETLLLKALLALSDDMSKICELSSKPHSKEKGTPELSVLPDPSPLQSDFNAMRIDLKSDKKIVANLPSSDSTKAQKSPASEASGDPKDSLNKIPSLELELKYFRVHCIVSSLFYLSSDYLFVSNMSKSSVDYKSWMHPSCQSRGITTVNLSVLFVSEVLECFSRNFNNLKDHGLNNLLLLCLSNVFDKVSCIPPKLADRVMNIYEIISKHLLKMLSSINKIFELGGPGYQFLVSMSLNEGRQKTENDQNKLLENESRILSAKFDKLDDRLCYILSRSVTFFNLDEFVVYSDIHYIFSLFILKSVYTSPDKNIYLLYELVRKKSILMNVADPNTIANLNKSSLLDNLDLSSSTIELRVSSIIKLLIQLVEFIIGSINGKTFEKLPLPCSSTADLPSLSQNEHSQTKYENIGSNLHSTHKGTLSSIKTHCASWNKLIKDVDMGEMYKFIDFYELKVDPTSNPNAFHWINKWAWCVGYSKGYFVEANYDPKMLSNLIYVLSRK</sequence>
<dbReference type="OrthoDB" id="10253409at2759"/>
<reference evidence="2 3" key="1">
    <citation type="journal article" date="2018" name="MBio">
        <title>Comparative Genomics Reveals the Core Gene Toolbox for the Fungus-Insect Symbiosis.</title>
        <authorList>
            <person name="Wang Y."/>
            <person name="Stata M."/>
            <person name="Wang W."/>
            <person name="Stajich J.E."/>
            <person name="White M.M."/>
            <person name="Moncalvo J.M."/>
        </authorList>
    </citation>
    <scope>NUCLEOTIDE SEQUENCE [LARGE SCALE GENOMIC DNA]</scope>
    <source>
        <strain evidence="2 3">SC-DP-2</strain>
    </source>
</reference>
<protein>
    <recommendedName>
        <fullName evidence="4">Dymeclin</fullName>
    </recommendedName>
</protein>
<proteinExistence type="predicted"/>
<dbReference type="Proteomes" id="UP000245609">
    <property type="component" value="Unassembled WGS sequence"/>
</dbReference>
<comment type="caution">
    <text evidence="2">The sequence shown here is derived from an EMBL/GenBank/DDBJ whole genome shotgun (WGS) entry which is preliminary data.</text>
</comment>
<organism evidence="2 3">
    <name type="scientific">Smittium megazygosporum</name>
    <dbReference type="NCBI Taxonomy" id="133381"/>
    <lineage>
        <taxon>Eukaryota</taxon>
        <taxon>Fungi</taxon>
        <taxon>Fungi incertae sedis</taxon>
        <taxon>Zoopagomycota</taxon>
        <taxon>Kickxellomycotina</taxon>
        <taxon>Harpellomycetes</taxon>
        <taxon>Harpellales</taxon>
        <taxon>Legeriomycetaceae</taxon>
        <taxon>Smittium</taxon>
    </lineage>
</organism>
<evidence type="ECO:0008006" key="4">
    <source>
        <dbReference type="Google" id="ProtNLM"/>
    </source>
</evidence>
<feature type="region of interest" description="Disordered" evidence="1">
    <location>
        <begin position="468"/>
        <end position="489"/>
    </location>
</feature>
<dbReference type="STRING" id="133381.A0A2T9Y231"/>
<feature type="region of interest" description="Disordered" evidence="1">
    <location>
        <begin position="424"/>
        <end position="445"/>
    </location>
</feature>
<accession>A0A2T9Y231</accession>
<evidence type="ECO:0000313" key="2">
    <source>
        <dbReference type="EMBL" id="PVU86416.1"/>
    </source>
</evidence>
<evidence type="ECO:0000256" key="1">
    <source>
        <dbReference type="SAM" id="MobiDB-lite"/>
    </source>
</evidence>
<dbReference type="EMBL" id="MBFS01003485">
    <property type="protein sequence ID" value="PVU86416.1"/>
    <property type="molecule type" value="Genomic_DNA"/>
</dbReference>
<feature type="compositionally biased region" description="Polar residues" evidence="1">
    <location>
        <begin position="468"/>
        <end position="481"/>
    </location>
</feature>